<feature type="compositionally biased region" description="Pro residues" evidence="1">
    <location>
        <begin position="397"/>
        <end position="408"/>
    </location>
</feature>
<feature type="compositionally biased region" description="Polar residues" evidence="1">
    <location>
        <begin position="226"/>
        <end position="245"/>
    </location>
</feature>
<reference evidence="2" key="1">
    <citation type="submission" date="2020-11" db="EMBL/GenBank/DDBJ databases">
        <authorList>
            <person name="Tran Van P."/>
        </authorList>
    </citation>
    <scope>NUCLEOTIDE SEQUENCE</scope>
</reference>
<evidence type="ECO:0000256" key="1">
    <source>
        <dbReference type="SAM" id="MobiDB-lite"/>
    </source>
</evidence>
<feature type="compositionally biased region" description="Polar residues" evidence="1">
    <location>
        <begin position="381"/>
        <end position="390"/>
    </location>
</feature>
<feature type="region of interest" description="Disordered" evidence="1">
    <location>
        <begin position="1285"/>
        <end position="1310"/>
    </location>
</feature>
<feature type="compositionally biased region" description="Basic and acidic residues" evidence="1">
    <location>
        <begin position="47"/>
        <end position="64"/>
    </location>
</feature>
<proteinExistence type="predicted"/>
<feature type="compositionally biased region" description="Polar residues" evidence="1">
    <location>
        <begin position="1393"/>
        <end position="1402"/>
    </location>
</feature>
<feature type="region of interest" description="Disordered" evidence="1">
    <location>
        <begin position="476"/>
        <end position="510"/>
    </location>
</feature>
<protein>
    <submittedName>
        <fullName evidence="2">Uncharacterized protein</fullName>
    </submittedName>
</protein>
<name>A0A7R9AVK6_TIMSH</name>
<accession>A0A7R9AVK6</accession>
<feature type="compositionally biased region" description="Polar residues" evidence="1">
    <location>
        <begin position="1185"/>
        <end position="1198"/>
    </location>
</feature>
<gene>
    <name evidence="2" type="ORF">TSIB3V08_LOCUS5534</name>
</gene>
<feature type="region of interest" description="Disordered" evidence="1">
    <location>
        <begin position="45"/>
        <end position="72"/>
    </location>
</feature>
<feature type="region of interest" description="Disordered" evidence="1">
    <location>
        <begin position="196"/>
        <end position="299"/>
    </location>
</feature>
<feature type="region of interest" description="Disordered" evidence="1">
    <location>
        <begin position="381"/>
        <end position="420"/>
    </location>
</feature>
<organism evidence="2">
    <name type="scientific">Timema shepardi</name>
    <name type="common">Walking stick</name>
    <dbReference type="NCBI Taxonomy" id="629360"/>
    <lineage>
        <taxon>Eukaryota</taxon>
        <taxon>Metazoa</taxon>
        <taxon>Ecdysozoa</taxon>
        <taxon>Arthropoda</taxon>
        <taxon>Hexapoda</taxon>
        <taxon>Insecta</taxon>
        <taxon>Pterygota</taxon>
        <taxon>Neoptera</taxon>
        <taxon>Polyneoptera</taxon>
        <taxon>Phasmatodea</taxon>
        <taxon>Timematodea</taxon>
        <taxon>Timematoidea</taxon>
        <taxon>Timematidae</taxon>
        <taxon>Timema</taxon>
    </lineage>
</organism>
<feature type="region of interest" description="Disordered" evidence="1">
    <location>
        <begin position="1170"/>
        <end position="1212"/>
    </location>
</feature>
<feature type="compositionally biased region" description="Polar residues" evidence="1">
    <location>
        <begin position="1285"/>
        <end position="1295"/>
    </location>
</feature>
<feature type="compositionally biased region" description="Polar residues" evidence="1">
    <location>
        <begin position="273"/>
        <end position="294"/>
    </location>
</feature>
<dbReference type="EMBL" id="OC002171">
    <property type="protein sequence ID" value="CAD7261394.1"/>
    <property type="molecule type" value="Genomic_DNA"/>
</dbReference>
<feature type="region of interest" description="Disordered" evidence="1">
    <location>
        <begin position="1370"/>
        <end position="1411"/>
    </location>
</feature>
<evidence type="ECO:0000313" key="2">
    <source>
        <dbReference type="EMBL" id="CAD7261394.1"/>
    </source>
</evidence>
<sequence length="1477" mass="168227">MQFTKPMSTTDETQVWRGGAATWHNVLHILSFLCLSLGPETVGTAEEQYRGDKREADAEPRQDVRPVVPDGGHSSQSLLVAMDTTYMSRYNNEGAIQELWPVLYLNNFYSSITKQQGTGLVTGGFTLTPVFQQVSGPQQEQSQSQQQQLYVATNYQPGTTAHMLIQPQPGSSQQTHVIPCVVAGSTTPGVVSVSLVPSQTSDAKKLSPEEAEQEKTIQPDEKMDPSSLTSQEIQAHLSSKPSNVLSEHHDFTQAHSPSPRPSTPATDVHRTTQDSQTVSHETSDIPSNASNCNLASDSHATASNANHNANVVSGTLGNTLSNSVPYAAASQPSHMIATTGFSYPQSMEPPVIILQHPPTAYVLASKPTSATVVKYLSLPTNGQSQGTESFTSTPNQTPAPTPNPPSTPVPGTASNEPPHFTTEQGIQELVSQLYVNDERKISMGSQISTSGSEEQYQQGILSEPSECRLMQQNQPYNVSEQTSNSQLYGQQADNPQNNEHSNLKEQTYSNNSSHRIFKDYPKLINSQILVICRKIHKYSNNSSQQIFKDYPKLINSQILVICRKIHKYSNNSNQRIFKDYPKLINSQILVICRKIHKYSNNSNQQIFKDYLKLINSQILVICRKIHKYSNNSNQRIFKDYPKLINSQILVICRKIHKYSNNSNQRIFKDYPKLINSQILVICRKIHKYSNNSNQQIFKDYPKLINSQILVICRKIHKYSNNSNQQIFKDYPKLINSQILVICRKIHKYSNNSSQQIFKDYPKLINSQILVICRKIHKYSNNSNQQIFKDYPKLINSQILVICRKIHKYSNNSNQQIFKDYPKLINSQILVICRKIHKYSNNSNQQIFKDYPKLINSQILVICRKIHKYSNNSNQQIFKDYPKLINSQILVICRKIHKYSNNSNQQIFKDYPKLINSQILVICRKIHKYSNNSSQQIFKDYPKLINSQILVICRKIHKYSNNSSQRIFKDYLKLINSQILVICRKIHKYSNNSNQRIFKDYPKLINSQILVTCRKIHKYSNNSNQRIFKDYPKLINTQILVICRKIHKYSNNSSQRIFKDYPKLINSQILVICRKIHKYSNNSSQRIFKDYLKLINSQILVICRKIHKYSNNSSQRIFKDYPKLINSQILVTCRKIHNAQNLSAEQQYNPENQTLSSIDVTANMSRHFEIQSGDPSIQRNPPKVEQLSSDSVSQHQPTQPLVVKPAAHTHQSGLTQKDQPLMHANHSNQEIQLIAQQTIALQEQSSQINMRHSQNDQSNQVCLQLSQHEIPQETNKESILILKQSQNQSNTPSLQPTDELLNDRSTTPRDRQSLDVEVMPEIPEHSTQLAFLQQLTQPAEQQRSSCQLSEGLPTGSESCHACLLEAGTTDLDNAPSRRLSEQSTGSHLTVDAGYTSSGAPSRQESPDRSKERNACFCDKPGITVYNESVFAVQVPWLVKRVYDQDDTEPRFLNTFLGQTKYPGSNHYVENWLKLVLEL</sequence>
<feature type="compositionally biased region" description="Basic and acidic residues" evidence="1">
    <location>
        <begin position="202"/>
        <end position="224"/>
    </location>
</feature>